<feature type="chain" id="PRO_5017273309" description="DUF4124 domain-containing protein" evidence="2">
    <location>
        <begin position="22"/>
        <end position="175"/>
    </location>
</feature>
<reference evidence="4" key="1">
    <citation type="submission" date="2016-10" db="EMBL/GenBank/DDBJ databases">
        <authorList>
            <person name="Varghese N."/>
            <person name="Submissions S."/>
        </authorList>
    </citation>
    <scope>NUCLEOTIDE SEQUENCE [LARGE SCALE GENOMIC DNA]</scope>
    <source>
        <strain evidence="4">JCM 21621</strain>
    </source>
</reference>
<organism evidence="3 4">
    <name type="scientific">Pseudomonas jinjuensis</name>
    <dbReference type="NCBI Taxonomy" id="198616"/>
    <lineage>
        <taxon>Bacteria</taxon>
        <taxon>Pseudomonadati</taxon>
        <taxon>Pseudomonadota</taxon>
        <taxon>Gammaproteobacteria</taxon>
        <taxon>Pseudomonadales</taxon>
        <taxon>Pseudomonadaceae</taxon>
        <taxon>Pseudomonas</taxon>
    </lineage>
</organism>
<proteinExistence type="predicted"/>
<sequence length="175" mass="18978">MRPLRPALLLLAPLLLQTATATTVFRCEGSDGRVIFSQYGCASDQRELSQEADNPPPGGDTLLPAAAPPARQTTPRTRRPQSPSRKRSEKSADLVVVGEKDDGCGNRVVGSELRKAIIEGKVKAGMPRAAVESALGRPDVVRQQNGYVHYRYRSNGRHGARSVSFDENGCVRGRK</sequence>
<evidence type="ECO:0000313" key="3">
    <source>
        <dbReference type="EMBL" id="SDN10325.1"/>
    </source>
</evidence>
<feature type="compositionally biased region" description="Low complexity" evidence="1">
    <location>
        <begin position="59"/>
        <end position="75"/>
    </location>
</feature>
<evidence type="ECO:0000313" key="4">
    <source>
        <dbReference type="Proteomes" id="UP000242957"/>
    </source>
</evidence>
<dbReference type="AlphaFoldDB" id="A0A1G9YNZ5"/>
<keyword evidence="2" id="KW-0732">Signal</keyword>
<keyword evidence="4" id="KW-1185">Reference proteome</keyword>
<dbReference type="RefSeq" id="WP_084313142.1">
    <property type="nucleotide sequence ID" value="NZ_FNIJ01000001.1"/>
</dbReference>
<gene>
    <name evidence="3" type="ORF">SAMN05216193_101127</name>
</gene>
<protein>
    <recommendedName>
        <fullName evidence="5">DUF4124 domain-containing protein</fullName>
    </recommendedName>
</protein>
<feature type="signal peptide" evidence="2">
    <location>
        <begin position="1"/>
        <end position="21"/>
    </location>
</feature>
<accession>A0A1G9YNZ5</accession>
<evidence type="ECO:0000256" key="1">
    <source>
        <dbReference type="SAM" id="MobiDB-lite"/>
    </source>
</evidence>
<feature type="compositionally biased region" description="Basic residues" evidence="1">
    <location>
        <begin position="76"/>
        <end position="88"/>
    </location>
</feature>
<name>A0A1G9YNZ5_9PSED</name>
<dbReference type="Proteomes" id="UP000242957">
    <property type="component" value="Unassembled WGS sequence"/>
</dbReference>
<feature type="region of interest" description="Disordered" evidence="1">
    <location>
        <begin position="46"/>
        <end position="97"/>
    </location>
</feature>
<dbReference type="OrthoDB" id="7031901at2"/>
<evidence type="ECO:0000256" key="2">
    <source>
        <dbReference type="SAM" id="SignalP"/>
    </source>
</evidence>
<evidence type="ECO:0008006" key="5">
    <source>
        <dbReference type="Google" id="ProtNLM"/>
    </source>
</evidence>
<dbReference type="EMBL" id="FNIJ01000001">
    <property type="protein sequence ID" value="SDN10325.1"/>
    <property type="molecule type" value="Genomic_DNA"/>
</dbReference>